<dbReference type="InterPro" id="IPR003010">
    <property type="entry name" value="C-N_Hydrolase"/>
</dbReference>
<proteinExistence type="predicted"/>
<sequence length="367" mass="40234">MDKATTMSIPTSTTRAISRIAIAQLRSTRNKHTNLINIAKTAGWAKRDGAKMLFLPECLGFIGDSAEHTVLNADPSIEVQMKNINDDDVLPMNSFREALAATIESCSQSDDEQQPDDNNVHDEYNCEIPIESIVAELRFIAQQSKLWISGGGVHTAATSTTAGDATSPSKIYNTHVIIDEKGQITSFYHKIHLFDVSIPGKVNLKESNTTAPGQTLVVCDSPIGKLALTICYDMRFPEMYVELVQRGGAEVILMPSAFTVPTGIAHWHALLRARAIESQCYVIAAAQVGRHNEKRKSYGHSLAYDPWGELLADAGGYENDSQDGGGDELSPVNVPSIVTCDIDLDLVQSVRERMPIQQHRESSNFTF</sequence>
<name>A0AAD8XVU2_9STRA</name>
<protein>
    <submittedName>
        <fullName evidence="3">Deaminated glutathione amidase</fullName>
        <ecNumber evidence="3">3.5.1.128</ecNumber>
    </submittedName>
</protein>
<dbReference type="PANTHER" id="PTHR23088:SF27">
    <property type="entry name" value="DEAMINATED GLUTATHIONE AMIDASE"/>
    <property type="match status" value="1"/>
</dbReference>
<dbReference type="Gene3D" id="3.60.110.10">
    <property type="entry name" value="Carbon-nitrogen hydrolase"/>
    <property type="match status" value="1"/>
</dbReference>
<organism evidence="3 4">
    <name type="scientific">Skeletonema marinoi</name>
    <dbReference type="NCBI Taxonomy" id="267567"/>
    <lineage>
        <taxon>Eukaryota</taxon>
        <taxon>Sar</taxon>
        <taxon>Stramenopiles</taxon>
        <taxon>Ochrophyta</taxon>
        <taxon>Bacillariophyta</taxon>
        <taxon>Coscinodiscophyceae</taxon>
        <taxon>Thalassiosirophycidae</taxon>
        <taxon>Thalassiosirales</taxon>
        <taxon>Skeletonemataceae</taxon>
        <taxon>Skeletonema</taxon>
        <taxon>Skeletonema marinoi-dohrnii complex</taxon>
    </lineage>
</organism>
<dbReference type="InterPro" id="IPR001110">
    <property type="entry name" value="UPF0012_CS"/>
</dbReference>
<dbReference type="AlphaFoldDB" id="A0AAD8XVU2"/>
<comment type="caution">
    <text evidence="3">The sequence shown here is derived from an EMBL/GenBank/DDBJ whole genome shotgun (WGS) entry which is preliminary data.</text>
</comment>
<dbReference type="PROSITE" id="PS50263">
    <property type="entry name" value="CN_HYDROLASE"/>
    <property type="match status" value="1"/>
</dbReference>
<dbReference type="PANTHER" id="PTHR23088">
    <property type="entry name" value="NITRILASE-RELATED"/>
    <property type="match status" value="1"/>
</dbReference>
<dbReference type="SUPFAM" id="SSF56317">
    <property type="entry name" value="Carbon-nitrogen hydrolase"/>
    <property type="match status" value="1"/>
</dbReference>
<dbReference type="InterPro" id="IPR036526">
    <property type="entry name" value="C-N_Hydrolase_sf"/>
</dbReference>
<dbReference type="Pfam" id="PF00795">
    <property type="entry name" value="CN_hydrolase"/>
    <property type="match status" value="1"/>
</dbReference>
<keyword evidence="4" id="KW-1185">Reference proteome</keyword>
<feature type="domain" description="CN hydrolase" evidence="2">
    <location>
        <begin position="18"/>
        <end position="344"/>
    </location>
</feature>
<dbReference type="EMBL" id="JATAAI010000039">
    <property type="protein sequence ID" value="KAK1734422.1"/>
    <property type="molecule type" value="Genomic_DNA"/>
</dbReference>
<accession>A0AAD8XVU2</accession>
<dbReference type="Proteomes" id="UP001224775">
    <property type="component" value="Unassembled WGS sequence"/>
</dbReference>
<evidence type="ECO:0000259" key="2">
    <source>
        <dbReference type="PROSITE" id="PS50263"/>
    </source>
</evidence>
<evidence type="ECO:0000313" key="3">
    <source>
        <dbReference type="EMBL" id="KAK1734422.1"/>
    </source>
</evidence>
<dbReference type="EC" id="3.5.1.128" evidence="3"/>
<evidence type="ECO:0000256" key="1">
    <source>
        <dbReference type="ARBA" id="ARBA00022801"/>
    </source>
</evidence>
<dbReference type="CDD" id="cd07572">
    <property type="entry name" value="nit"/>
    <property type="match status" value="1"/>
</dbReference>
<reference evidence="3" key="1">
    <citation type="submission" date="2023-06" db="EMBL/GenBank/DDBJ databases">
        <title>Survivors Of The Sea: Transcriptome response of Skeletonema marinoi to long-term dormancy.</title>
        <authorList>
            <person name="Pinder M.I.M."/>
            <person name="Kourtchenko O."/>
            <person name="Robertson E.K."/>
            <person name="Larsson T."/>
            <person name="Maumus F."/>
            <person name="Osuna-Cruz C.M."/>
            <person name="Vancaester E."/>
            <person name="Stenow R."/>
            <person name="Vandepoele K."/>
            <person name="Ploug H."/>
            <person name="Bruchert V."/>
            <person name="Godhe A."/>
            <person name="Topel M."/>
        </authorList>
    </citation>
    <scope>NUCLEOTIDE SEQUENCE</scope>
    <source>
        <strain evidence="3">R05AC</strain>
    </source>
</reference>
<dbReference type="InterPro" id="IPR045254">
    <property type="entry name" value="Nit1/2_C-N_Hydrolase"/>
</dbReference>
<gene>
    <name evidence="3" type="ORF">QTG54_014929</name>
</gene>
<evidence type="ECO:0000313" key="4">
    <source>
        <dbReference type="Proteomes" id="UP001224775"/>
    </source>
</evidence>
<dbReference type="GO" id="GO:0110050">
    <property type="term" value="F:deaminated glutathione amidase activity"/>
    <property type="evidence" value="ECO:0007669"/>
    <property type="project" value="UniProtKB-EC"/>
</dbReference>
<dbReference type="PROSITE" id="PS01227">
    <property type="entry name" value="UPF0012"/>
    <property type="match status" value="1"/>
</dbReference>
<keyword evidence="1 3" id="KW-0378">Hydrolase</keyword>